<protein>
    <submittedName>
        <fullName evidence="2">Uncharacterized protein</fullName>
    </submittedName>
</protein>
<sequence>MIIVFWPGGRTSVETGATWERDLARLPLFSVALIESLLRGCGLRAGSDEQRVGLYTINSSSITELSLFFATSLAMLLLGFFQWSATLQLRGAGSGLTTFTGGVSTRRSTQLGGSVTFLDCPGPTTDPISFSAEARGEATDATSPNWRELVELDS</sequence>
<keyword evidence="1" id="KW-0812">Transmembrane</keyword>
<reference evidence="2" key="1">
    <citation type="journal article" date="2023" name="Mol. Biol. Evol.">
        <title>Third-Generation Sequencing Reveals the Adaptive Role of the Epigenome in Three Deep-Sea Polychaetes.</title>
        <authorList>
            <person name="Perez M."/>
            <person name="Aroh O."/>
            <person name="Sun Y."/>
            <person name="Lan Y."/>
            <person name="Juniper S.K."/>
            <person name="Young C.R."/>
            <person name="Angers B."/>
            <person name="Qian P.Y."/>
        </authorList>
    </citation>
    <scope>NUCLEOTIDE SEQUENCE</scope>
    <source>
        <strain evidence="2">R07B-5</strain>
    </source>
</reference>
<gene>
    <name evidence="2" type="ORF">NP493_50g03017</name>
</gene>
<dbReference type="EMBL" id="JAODUO010000049">
    <property type="protein sequence ID" value="KAK2191604.1"/>
    <property type="molecule type" value="Genomic_DNA"/>
</dbReference>
<keyword evidence="1" id="KW-0472">Membrane</keyword>
<evidence type="ECO:0000256" key="1">
    <source>
        <dbReference type="SAM" id="Phobius"/>
    </source>
</evidence>
<dbReference type="AlphaFoldDB" id="A0AAD9UJA8"/>
<evidence type="ECO:0000313" key="2">
    <source>
        <dbReference type="EMBL" id="KAK2191604.1"/>
    </source>
</evidence>
<feature type="transmembrane region" description="Helical" evidence="1">
    <location>
        <begin position="65"/>
        <end position="83"/>
    </location>
</feature>
<keyword evidence="3" id="KW-1185">Reference proteome</keyword>
<organism evidence="2 3">
    <name type="scientific">Ridgeia piscesae</name>
    <name type="common">Tubeworm</name>
    <dbReference type="NCBI Taxonomy" id="27915"/>
    <lineage>
        <taxon>Eukaryota</taxon>
        <taxon>Metazoa</taxon>
        <taxon>Spiralia</taxon>
        <taxon>Lophotrochozoa</taxon>
        <taxon>Annelida</taxon>
        <taxon>Polychaeta</taxon>
        <taxon>Sedentaria</taxon>
        <taxon>Canalipalpata</taxon>
        <taxon>Sabellida</taxon>
        <taxon>Siboglinidae</taxon>
        <taxon>Ridgeia</taxon>
    </lineage>
</organism>
<accession>A0AAD9UJA8</accession>
<name>A0AAD9UJA8_RIDPI</name>
<dbReference type="Proteomes" id="UP001209878">
    <property type="component" value="Unassembled WGS sequence"/>
</dbReference>
<evidence type="ECO:0000313" key="3">
    <source>
        <dbReference type="Proteomes" id="UP001209878"/>
    </source>
</evidence>
<proteinExistence type="predicted"/>
<keyword evidence="1" id="KW-1133">Transmembrane helix</keyword>
<comment type="caution">
    <text evidence="2">The sequence shown here is derived from an EMBL/GenBank/DDBJ whole genome shotgun (WGS) entry which is preliminary data.</text>
</comment>